<proteinExistence type="predicted"/>
<feature type="compositionally biased region" description="Low complexity" evidence="1">
    <location>
        <begin position="74"/>
        <end position="84"/>
    </location>
</feature>
<keyword evidence="3" id="KW-1185">Reference proteome</keyword>
<evidence type="ECO:0000313" key="3">
    <source>
        <dbReference type="Proteomes" id="UP000694680"/>
    </source>
</evidence>
<evidence type="ECO:0000256" key="1">
    <source>
        <dbReference type="SAM" id="MobiDB-lite"/>
    </source>
</evidence>
<feature type="compositionally biased region" description="Basic and acidic residues" evidence="1">
    <location>
        <begin position="818"/>
        <end position="827"/>
    </location>
</feature>
<gene>
    <name evidence="2" type="primary">LOC114453937</name>
</gene>
<feature type="region of interest" description="Disordered" evidence="1">
    <location>
        <begin position="182"/>
        <end position="249"/>
    </location>
</feature>
<feature type="region of interest" description="Disordered" evidence="1">
    <location>
        <begin position="476"/>
        <end position="515"/>
    </location>
</feature>
<feature type="compositionally biased region" description="Polar residues" evidence="1">
    <location>
        <begin position="207"/>
        <end position="244"/>
    </location>
</feature>
<organism evidence="2 3">
    <name type="scientific">Gouania willdenowi</name>
    <name type="common">Blunt-snouted clingfish</name>
    <name type="synonym">Lepadogaster willdenowi</name>
    <dbReference type="NCBI Taxonomy" id="441366"/>
    <lineage>
        <taxon>Eukaryota</taxon>
        <taxon>Metazoa</taxon>
        <taxon>Chordata</taxon>
        <taxon>Craniata</taxon>
        <taxon>Vertebrata</taxon>
        <taxon>Euteleostomi</taxon>
        <taxon>Actinopterygii</taxon>
        <taxon>Neopterygii</taxon>
        <taxon>Teleostei</taxon>
        <taxon>Neoteleostei</taxon>
        <taxon>Acanthomorphata</taxon>
        <taxon>Ovalentaria</taxon>
        <taxon>Blenniimorphae</taxon>
        <taxon>Blenniiformes</taxon>
        <taxon>Gobiesocoidei</taxon>
        <taxon>Gobiesocidae</taxon>
        <taxon>Gobiesocinae</taxon>
        <taxon>Gouania</taxon>
    </lineage>
</organism>
<dbReference type="PANTHER" id="PTHR38654:SF1">
    <property type="entry name" value="BUCKY BALL"/>
    <property type="match status" value="1"/>
</dbReference>
<dbReference type="InterPro" id="IPR053309">
    <property type="entry name" value="Balbiani_Body_Formation"/>
</dbReference>
<protein>
    <submittedName>
        <fullName evidence="2">Uncharacterized LOC114453937</fullName>
    </submittedName>
</protein>
<feature type="region of interest" description="Disordered" evidence="1">
    <location>
        <begin position="1"/>
        <end position="21"/>
    </location>
</feature>
<feature type="compositionally biased region" description="Polar residues" evidence="1">
    <location>
        <begin position="484"/>
        <end position="504"/>
    </location>
</feature>
<dbReference type="PANTHER" id="PTHR38654">
    <property type="entry name" value="BUCKY BALL-RELATED"/>
    <property type="match status" value="1"/>
</dbReference>
<evidence type="ECO:0000313" key="2">
    <source>
        <dbReference type="Ensembl" id="ENSGWIP00000005544.1"/>
    </source>
</evidence>
<reference evidence="2" key="2">
    <citation type="submission" date="2025-08" db="UniProtKB">
        <authorList>
            <consortium name="Ensembl"/>
        </authorList>
    </citation>
    <scope>IDENTIFICATION</scope>
</reference>
<name>A0A8C5DDN9_GOUWI</name>
<reference evidence="2" key="1">
    <citation type="submission" date="2020-06" db="EMBL/GenBank/DDBJ databases">
        <authorList>
            <consortium name="Wellcome Sanger Institute Data Sharing"/>
        </authorList>
    </citation>
    <scope>NUCLEOTIDE SEQUENCE [LARGE SCALE GENOMIC DNA]</scope>
</reference>
<sequence length="827" mass="93634">MDDAGKQTFGNGQQKNVHPKPFFYVQPPSQPYYLYQQWQNNNPYSHYGLPGEMEATTSSAQQHHNPGSRPPNLPHGAPHGASAAPRFDNQNKPFFFVQPPQSYMPVQGLQWPVPMPYNPYFGYPGLGYGMPIMSPYQTNPYMEPPGYVMPHTHLHLMDYRRLLNPHYYQTMAYHSRRFHYQHNSSSRETTTSEVQTEPLVASHRSDNSAVATDSETLSVFQAQSSDKSRSATSSELMSQASSAQKVDLKEKMPSNGSFVIQTEEVRMECCTTPVGLQLLHAEESAEVSHMVKCDSIVQTHVQKDKIPSLPAEQSQQVCPDILLVGRPGADEKVPALEECKNQTPCFDLQVEPTEMRSENAPSSTDFQFKVVHLPFESKHSDKDGETESFLWSMEETVISARDSPIQNASSESQDETLIAETTEILMLNEEVVADAHMDGQADMDLSLEASRMAMVSKEEEYPLIDALSEEPEHSPLAEVDNAPNFFSSEQSPLSTEDGNQQRPETNTEDQQETSFESLPAYLPSTNWLADFDKLYYCSVMPPAPKKPFRSPSKSVINLPSRRRKLEMESKDHPTLRKPKEKYKSKGKAESRSLSDHEYCLNRSLSENISHNGSKREQLCSTCVENCGPSAGQGADFQSFKRKTASYNQWIDGFLPTCEACKTHTKRRPMRKCSKGDFQHRVIDTEGESSENGSCCTGSKWKLTDTKRPLAPKQNLKKCPVVTNSRLKEKNCLCNEPHLQPRTWERLQHVPQRNTTREMDENCAAPVSLQERWRNQAYMSNRWQTEQFWKSSTPDADGSRTFAGSPLSNKHKKSLTHSQESRRKDARC</sequence>
<feature type="region of interest" description="Disordered" evidence="1">
    <location>
        <begin position="788"/>
        <end position="827"/>
    </location>
</feature>
<accession>A0A8C5DDN9</accession>
<feature type="region of interest" description="Disordered" evidence="1">
    <location>
        <begin position="46"/>
        <end position="84"/>
    </location>
</feature>
<feature type="compositionally biased region" description="Polar residues" evidence="1">
    <location>
        <begin position="182"/>
        <end position="195"/>
    </location>
</feature>
<dbReference type="Ensembl" id="ENSGWIT00000005998.1">
    <property type="protein sequence ID" value="ENSGWIP00000005544.1"/>
    <property type="gene ID" value="ENSGWIG00000003053.1"/>
</dbReference>
<dbReference type="Proteomes" id="UP000694680">
    <property type="component" value="Chromosome 20"/>
</dbReference>
<feature type="region of interest" description="Disordered" evidence="1">
    <location>
        <begin position="546"/>
        <end position="589"/>
    </location>
</feature>
<feature type="compositionally biased region" description="Basic and acidic residues" evidence="1">
    <location>
        <begin position="565"/>
        <end position="574"/>
    </location>
</feature>
<dbReference type="AlphaFoldDB" id="A0A8C5DDN9"/>
<reference evidence="2" key="3">
    <citation type="submission" date="2025-09" db="UniProtKB">
        <authorList>
            <consortium name="Ensembl"/>
        </authorList>
    </citation>
    <scope>IDENTIFICATION</scope>
</reference>
<feature type="compositionally biased region" description="Polar residues" evidence="1">
    <location>
        <begin position="55"/>
        <end position="65"/>
    </location>
</feature>